<dbReference type="PANTHER" id="PTHR19959">
    <property type="entry name" value="KINESIN LIGHT CHAIN"/>
    <property type="match status" value="1"/>
</dbReference>
<dbReference type="InterPro" id="IPR011990">
    <property type="entry name" value="TPR-like_helical_dom_sf"/>
</dbReference>
<dbReference type="InterPro" id="IPR024983">
    <property type="entry name" value="CHAT_dom"/>
</dbReference>
<proteinExistence type="predicted"/>
<dbReference type="EMBL" id="ML170180">
    <property type="protein sequence ID" value="TDL21452.1"/>
    <property type="molecule type" value="Genomic_DNA"/>
</dbReference>
<keyword evidence="3" id="KW-1185">Reference proteome</keyword>
<accession>A0A4Y7Q2T5</accession>
<protein>
    <submittedName>
        <fullName evidence="2">TPR-like protein</fullName>
    </submittedName>
</protein>
<evidence type="ECO:0000259" key="1">
    <source>
        <dbReference type="Pfam" id="PF12770"/>
    </source>
</evidence>
<dbReference type="VEuPathDB" id="FungiDB:BD410DRAFT_749581"/>
<gene>
    <name evidence="2" type="ORF">BD410DRAFT_749581</name>
</gene>
<dbReference type="AlphaFoldDB" id="A0A4Y7Q2T5"/>
<dbReference type="Pfam" id="PF12770">
    <property type="entry name" value="CHAT"/>
    <property type="match status" value="1"/>
</dbReference>
<dbReference type="Gene3D" id="1.25.40.10">
    <property type="entry name" value="Tetratricopeptide repeat domain"/>
    <property type="match status" value="4"/>
</dbReference>
<organism evidence="2 3">
    <name type="scientific">Rickenella mellea</name>
    <dbReference type="NCBI Taxonomy" id="50990"/>
    <lineage>
        <taxon>Eukaryota</taxon>
        <taxon>Fungi</taxon>
        <taxon>Dikarya</taxon>
        <taxon>Basidiomycota</taxon>
        <taxon>Agaricomycotina</taxon>
        <taxon>Agaricomycetes</taxon>
        <taxon>Hymenochaetales</taxon>
        <taxon>Rickenellaceae</taxon>
        <taxon>Rickenella</taxon>
    </lineage>
</organism>
<evidence type="ECO:0000313" key="3">
    <source>
        <dbReference type="Proteomes" id="UP000294933"/>
    </source>
</evidence>
<dbReference type="STRING" id="50990.A0A4Y7Q2T5"/>
<feature type="domain" description="CHAT" evidence="1">
    <location>
        <begin position="874"/>
        <end position="1156"/>
    </location>
</feature>
<name>A0A4Y7Q2T5_9AGAM</name>
<dbReference type="SUPFAM" id="SSF48452">
    <property type="entry name" value="TPR-like"/>
    <property type="match status" value="1"/>
</dbReference>
<dbReference type="OrthoDB" id="9991317at2759"/>
<evidence type="ECO:0000313" key="2">
    <source>
        <dbReference type="EMBL" id="TDL21452.1"/>
    </source>
</evidence>
<dbReference type="Proteomes" id="UP000294933">
    <property type="component" value="Unassembled WGS sequence"/>
</dbReference>
<dbReference type="PANTHER" id="PTHR19959:SF119">
    <property type="entry name" value="FUNGAL LIPASE-LIKE DOMAIN-CONTAINING PROTEIN"/>
    <property type="match status" value="1"/>
</dbReference>
<sequence length="1161" mass="130149">MEEIEQTMLNDERAIQLTPDTHPMKPSLLNNLGSSLSTRSERFGELKDIEQAILSHQRAIQFTPDGHPDQPSHFSNLGNSLLKRFEQLGDIGDVEQAILNLEQAIQLTPDTHPNTPGHVHNLGISFSRRFECVGDLKDIDQAILIHQRAIRLTPDTHPNKPSLLNDLSLSFSSRFERLGEICDIKHAILNVENAVELTPDGHPDKPTYLNNLGISLSTRFDWLGELKDNEQAILNLERAIQLTPDIHPNKPGRLHNLGVSLSRRFERAGDLKDIDQAILNHERAVQLTPDGRPDKPNRFSNLGNSLLKRFEQLGEMHDMEQAILNLERAIQLTPDPHPNKPGHLHTLGTLLSRRFEHVGDLKDIEQAVLNHERAIQLTPDSHRDKPSRFSNLGNSLLKRFERLGEMHDMEQAILNLERAIQLTPEGHIDKPSHFSNLGNLFLTCFMRLGDTGDIEQAISFHERAILLTLDTHPDKPSRLNNLGIAFSTRFKCLGEMEDIEQAILNHEGAIKLTADTHTDQPTYLNNLGVSLSTRFEQLGDTMDIERAILNQERAVHLTPDGHSKKSGQLSNLGNSLLARLLRSGRYEDLMKSIDAYRTSAILPVGPPSTRLYAAEKWSWLASGELRRFHPTDLSALDAYRVAFELLPRVAWAGLSINSRNHEDLAASTLACNAAAIAIPENDTHLALEWLEHGRSIVWAKILQLRTPLDELRIDHPMVAAELTQISEQLERGALGDRFTTAHRNEEREGTAKKRLQLVRDWDRLMTLVRQKSGFERFLLPKQFSELRYASHDGPVVVLNVSEYGCDALIIEHSLSECLHHVHLEDFSYEKAENLRQSLHHILYHQRLLDRGYVNRKAEPVFTPRFRGDDAFRPILAELWKSVVDPVLGCLESLQIKSPISDGYFRITWCPTGPLAFLPIHAAGLYNADGTSTISLPDIAISSYTPTLTALLRNSQHATPDRSMFKLLAVIQPNTPGASSLPGILTELKIIRKYISNSRVQILQGRSATVSKVLSGMEECSWIHFACHGVEDVLHPSESGLLLQDGRLTLSNIIQKHRPHAEFAFLSACQTALGNETCPEEAVHLAAGLLHAGFRGVISTMWSVRDDDAPFVADKVYARLLDDGQPNGAKGAEALHLAVRQLREQPGGCKFSSWVPFFYTGV</sequence>
<reference evidence="2 3" key="1">
    <citation type="submission" date="2018-06" db="EMBL/GenBank/DDBJ databases">
        <title>A transcriptomic atlas of mushroom development highlights an independent origin of complex multicellularity.</title>
        <authorList>
            <consortium name="DOE Joint Genome Institute"/>
            <person name="Krizsan K."/>
            <person name="Almasi E."/>
            <person name="Merenyi Z."/>
            <person name="Sahu N."/>
            <person name="Viragh M."/>
            <person name="Koszo T."/>
            <person name="Mondo S."/>
            <person name="Kiss B."/>
            <person name="Balint B."/>
            <person name="Kues U."/>
            <person name="Barry K."/>
            <person name="Hegedus J.C."/>
            <person name="Henrissat B."/>
            <person name="Johnson J."/>
            <person name="Lipzen A."/>
            <person name="Ohm R."/>
            <person name="Nagy I."/>
            <person name="Pangilinan J."/>
            <person name="Yan J."/>
            <person name="Xiong Y."/>
            <person name="Grigoriev I.V."/>
            <person name="Hibbett D.S."/>
            <person name="Nagy L.G."/>
        </authorList>
    </citation>
    <scope>NUCLEOTIDE SEQUENCE [LARGE SCALE GENOMIC DNA]</scope>
    <source>
        <strain evidence="2 3">SZMC22713</strain>
    </source>
</reference>